<name>A1TNQ3_PARC0</name>
<dbReference type="InterPro" id="IPR036661">
    <property type="entry name" value="Luciferase-like_sf"/>
</dbReference>
<sequence>MPGAHRTRPIVLNAFSMNTVGHINHGLWTHPRDRSGEYHSLDYRTGLARELERGLFDSLFLADIVGVYDTYGQSADVTLRESVQLPVSAPVLVVPAMAAATRHLSHAAPVPRGNWSAPCARRSCARAATPAT</sequence>
<gene>
    <name evidence="5" type="ordered locus">Aave_2007</name>
</gene>
<dbReference type="SUPFAM" id="SSF51679">
    <property type="entry name" value="Bacterial luciferase-like"/>
    <property type="match status" value="1"/>
</dbReference>
<evidence type="ECO:0000256" key="3">
    <source>
        <dbReference type="ARBA" id="ARBA00023002"/>
    </source>
</evidence>
<dbReference type="Gene3D" id="3.20.20.30">
    <property type="entry name" value="Luciferase-like domain"/>
    <property type="match status" value="1"/>
</dbReference>
<protein>
    <submittedName>
        <fullName evidence="5">Uncharacterized protein</fullName>
    </submittedName>
</protein>
<evidence type="ECO:0000256" key="4">
    <source>
        <dbReference type="ARBA" id="ARBA00023033"/>
    </source>
</evidence>
<dbReference type="AlphaFoldDB" id="A1TNQ3"/>
<organism evidence="5 6">
    <name type="scientific">Paracidovorax citrulli (strain AAC00-1)</name>
    <name type="common">Acidovorax citrulli</name>
    <dbReference type="NCBI Taxonomy" id="397945"/>
    <lineage>
        <taxon>Bacteria</taxon>
        <taxon>Pseudomonadati</taxon>
        <taxon>Pseudomonadota</taxon>
        <taxon>Betaproteobacteria</taxon>
        <taxon>Burkholderiales</taxon>
        <taxon>Comamonadaceae</taxon>
        <taxon>Paracidovorax</taxon>
    </lineage>
</organism>
<dbReference type="InterPro" id="IPR051260">
    <property type="entry name" value="Diverse_substr_monoxygenases"/>
</dbReference>
<dbReference type="GO" id="GO:0004497">
    <property type="term" value="F:monooxygenase activity"/>
    <property type="evidence" value="ECO:0007669"/>
    <property type="project" value="UniProtKB-KW"/>
</dbReference>
<dbReference type="KEGG" id="aav:Aave_2007"/>
<evidence type="ECO:0000256" key="1">
    <source>
        <dbReference type="ARBA" id="ARBA00022630"/>
    </source>
</evidence>
<accession>A1TNQ3</accession>
<dbReference type="PANTHER" id="PTHR30011:SF16">
    <property type="entry name" value="C2H2 FINGER DOMAIN TRANSCRIPTION FACTOR (EUROFUNG)-RELATED"/>
    <property type="match status" value="1"/>
</dbReference>
<dbReference type="eggNOG" id="COG2141">
    <property type="taxonomic scope" value="Bacteria"/>
</dbReference>
<reference evidence="5 6" key="1">
    <citation type="submission" date="2006-12" db="EMBL/GenBank/DDBJ databases">
        <title>Complete sequence of Acidovorax avenae subsp. citrulli AAC00-1.</title>
        <authorList>
            <consortium name="US DOE Joint Genome Institute"/>
            <person name="Copeland A."/>
            <person name="Lucas S."/>
            <person name="Lapidus A."/>
            <person name="Barry K."/>
            <person name="Detter J.C."/>
            <person name="Glavina del Rio T."/>
            <person name="Dalin E."/>
            <person name="Tice H."/>
            <person name="Pitluck S."/>
            <person name="Kiss H."/>
            <person name="Brettin T."/>
            <person name="Bruce D."/>
            <person name="Han C."/>
            <person name="Tapia R."/>
            <person name="Gilna P."/>
            <person name="Schmutz J."/>
            <person name="Larimer F."/>
            <person name="Land M."/>
            <person name="Hauser L."/>
            <person name="Kyrpides N."/>
            <person name="Kim E."/>
            <person name="Stahl D."/>
            <person name="Richardson P."/>
        </authorList>
    </citation>
    <scope>NUCLEOTIDE SEQUENCE [LARGE SCALE GENOMIC DNA]</scope>
    <source>
        <strain evidence="5 6">AAC00-1</strain>
    </source>
</reference>
<evidence type="ECO:0000313" key="6">
    <source>
        <dbReference type="Proteomes" id="UP000002596"/>
    </source>
</evidence>
<dbReference type="STRING" id="397945.Aave_2007"/>
<dbReference type="GO" id="GO:0016705">
    <property type="term" value="F:oxidoreductase activity, acting on paired donors, with incorporation or reduction of molecular oxygen"/>
    <property type="evidence" value="ECO:0007669"/>
    <property type="project" value="InterPro"/>
</dbReference>
<keyword evidence="3" id="KW-0560">Oxidoreductase</keyword>
<dbReference type="EMBL" id="CP000512">
    <property type="protein sequence ID" value="ABM32591.1"/>
    <property type="molecule type" value="Genomic_DNA"/>
</dbReference>
<evidence type="ECO:0000313" key="5">
    <source>
        <dbReference type="EMBL" id="ABM32591.1"/>
    </source>
</evidence>
<proteinExistence type="predicted"/>
<keyword evidence="4" id="KW-0503">Monooxygenase</keyword>
<dbReference type="PANTHER" id="PTHR30011">
    <property type="entry name" value="ALKANESULFONATE MONOOXYGENASE-RELATED"/>
    <property type="match status" value="1"/>
</dbReference>
<keyword evidence="1" id="KW-0285">Flavoprotein</keyword>
<dbReference type="Proteomes" id="UP000002596">
    <property type="component" value="Chromosome"/>
</dbReference>
<evidence type="ECO:0000256" key="2">
    <source>
        <dbReference type="ARBA" id="ARBA00022643"/>
    </source>
</evidence>
<dbReference type="HOGENOM" id="CLU_022256_4_3_4"/>
<keyword evidence="2" id="KW-0288">FMN</keyword>